<dbReference type="PANTHER" id="PTHR30337">
    <property type="entry name" value="COMPONENT OF ATP-DEPENDENT DSDNA EXONUCLEASE"/>
    <property type="match status" value="1"/>
</dbReference>
<dbReference type="InterPro" id="IPR004593">
    <property type="entry name" value="SbcD"/>
</dbReference>
<dbReference type="InterPro" id="IPR004843">
    <property type="entry name" value="Calcineurin-like_PHP"/>
</dbReference>
<keyword evidence="7" id="KW-0235">DNA replication</keyword>
<keyword evidence="6 7" id="KW-0269">Exonuclease</keyword>
<comment type="function">
    <text evidence="7">SbcCD cleaves DNA hairpin structures. These structures can inhibit DNA replication and are intermediates in certain DNA recombination reactions. The complex acts as a 3'-&gt;5' double strand exonuclease that can open hairpins. It also has a 5' single-strand endonuclease activity.</text>
</comment>
<organism evidence="10 11">
    <name type="scientific">Lachnobacterium bovis</name>
    <dbReference type="NCBI Taxonomy" id="140626"/>
    <lineage>
        <taxon>Bacteria</taxon>
        <taxon>Bacillati</taxon>
        <taxon>Bacillota</taxon>
        <taxon>Clostridia</taxon>
        <taxon>Lachnospirales</taxon>
        <taxon>Lachnospiraceae</taxon>
        <taxon>Lachnobacterium</taxon>
    </lineage>
</organism>
<dbReference type="GO" id="GO:0008408">
    <property type="term" value="F:3'-5' exonuclease activity"/>
    <property type="evidence" value="ECO:0007669"/>
    <property type="project" value="InterPro"/>
</dbReference>
<proteinExistence type="inferred from homology"/>
<keyword evidence="7" id="KW-0233">DNA recombination</keyword>
<feature type="domain" description="Nuclease SbcCD subunit D C-terminal" evidence="9">
    <location>
        <begin position="269"/>
        <end position="357"/>
    </location>
</feature>
<dbReference type="InterPro" id="IPR050535">
    <property type="entry name" value="DNA_Repair-Maintenance_Comp"/>
</dbReference>
<dbReference type="InterPro" id="IPR029052">
    <property type="entry name" value="Metallo-depent_PP-like"/>
</dbReference>
<dbReference type="Pfam" id="PF12320">
    <property type="entry name" value="SbcD_C"/>
    <property type="match status" value="1"/>
</dbReference>
<protein>
    <recommendedName>
        <fullName evidence="3 7">Nuclease SbcCD subunit D</fullName>
    </recommendedName>
</protein>
<accession>A0A1H9U9J8</accession>
<name>A0A1H9U9J8_9FIRM</name>
<dbReference type="SUPFAM" id="SSF56300">
    <property type="entry name" value="Metallo-dependent phosphatases"/>
    <property type="match status" value="1"/>
</dbReference>
<dbReference type="CDD" id="cd00840">
    <property type="entry name" value="MPP_Mre11_N"/>
    <property type="match status" value="1"/>
</dbReference>
<dbReference type="AlphaFoldDB" id="A0A1H9U9J8"/>
<dbReference type="PANTHER" id="PTHR30337:SF0">
    <property type="entry name" value="NUCLEASE SBCCD SUBUNIT D"/>
    <property type="match status" value="1"/>
</dbReference>
<dbReference type="EMBL" id="FOGW01000025">
    <property type="protein sequence ID" value="SES06029.1"/>
    <property type="molecule type" value="Genomic_DNA"/>
</dbReference>
<comment type="similarity">
    <text evidence="1 7">Belongs to the SbcD family.</text>
</comment>
<comment type="subunit">
    <text evidence="2 7">Heterodimer of SbcC and SbcD.</text>
</comment>
<dbReference type="InterPro" id="IPR041796">
    <property type="entry name" value="Mre11_N"/>
</dbReference>
<evidence type="ECO:0000259" key="9">
    <source>
        <dbReference type="Pfam" id="PF12320"/>
    </source>
</evidence>
<evidence type="ECO:0000256" key="2">
    <source>
        <dbReference type="ARBA" id="ARBA00011322"/>
    </source>
</evidence>
<evidence type="ECO:0000313" key="11">
    <source>
        <dbReference type="Proteomes" id="UP000182471"/>
    </source>
</evidence>
<keyword evidence="5 7" id="KW-0378">Hydrolase</keyword>
<evidence type="ECO:0000256" key="4">
    <source>
        <dbReference type="ARBA" id="ARBA00022722"/>
    </source>
</evidence>
<dbReference type="GO" id="GO:0004519">
    <property type="term" value="F:endonuclease activity"/>
    <property type="evidence" value="ECO:0007669"/>
    <property type="project" value="UniProtKB-KW"/>
</dbReference>
<keyword evidence="11" id="KW-1185">Reference proteome</keyword>
<keyword evidence="7" id="KW-0255">Endonuclease</keyword>
<dbReference type="RefSeq" id="WP_074730867.1">
    <property type="nucleotide sequence ID" value="NZ_FOGW01000025.1"/>
</dbReference>
<evidence type="ECO:0000256" key="7">
    <source>
        <dbReference type="RuleBase" id="RU363069"/>
    </source>
</evidence>
<gene>
    <name evidence="7" type="primary">sbcD</name>
    <name evidence="10" type="ORF">SAMN02910429_01994</name>
</gene>
<evidence type="ECO:0000259" key="8">
    <source>
        <dbReference type="Pfam" id="PF00149"/>
    </source>
</evidence>
<feature type="domain" description="Calcineurin-like phosphoesterase" evidence="8">
    <location>
        <begin position="1"/>
        <end position="221"/>
    </location>
</feature>
<evidence type="ECO:0000313" key="10">
    <source>
        <dbReference type="EMBL" id="SES06029.1"/>
    </source>
</evidence>
<evidence type="ECO:0000256" key="1">
    <source>
        <dbReference type="ARBA" id="ARBA00010555"/>
    </source>
</evidence>
<dbReference type="InterPro" id="IPR026843">
    <property type="entry name" value="SbcD_C"/>
</dbReference>
<dbReference type="Gene3D" id="3.60.21.10">
    <property type="match status" value="1"/>
</dbReference>
<reference evidence="11" key="1">
    <citation type="submission" date="2016-10" db="EMBL/GenBank/DDBJ databases">
        <authorList>
            <person name="Varghese N."/>
            <person name="Submissions S."/>
        </authorList>
    </citation>
    <scope>NUCLEOTIDE SEQUENCE [LARGE SCALE GENOMIC DNA]</scope>
    <source>
        <strain evidence="11">S1b</strain>
    </source>
</reference>
<evidence type="ECO:0000256" key="3">
    <source>
        <dbReference type="ARBA" id="ARBA00013365"/>
    </source>
</evidence>
<sequence>MKFLHLGDLHLGKSLGEFDLIEDQKYILNQVLDIIDNNSVDAVLIAGDVYDKSIPSEAATRLLDYFLNHLAAKHVKVFMISGNHDSDDRLNYGSTLFESNQIYISAVYNGQLDKHVIMDGEEKFNIYLLPFVKASQVKHFYPEAGIETYEDAVKTIIDNSEIDENENNILVAHQFVAGKGEDPECGGSEGAGTQNVGLVEKIGYDIFDKFDYVALGHIHSPQKVGREEVRYSGSPLKYSLSEVNNDKSVPIVNIEKKEVTVDSISLKPMRNMRHIIGKIEDLLNKENVTAQEDFIYATLKNEEIINDAMGIFQQIYPNTVKIDYDNSHTREIEQVDISQIAQNRSFTELISDFYSLMYKCDISDEEMEMMRMAAREAGVIDETN</sequence>
<dbReference type="Proteomes" id="UP000182471">
    <property type="component" value="Unassembled WGS sequence"/>
</dbReference>
<keyword evidence="4 7" id="KW-0540">Nuclease</keyword>
<dbReference type="Pfam" id="PF00149">
    <property type="entry name" value="Metallophos"/>
    <property type="match status" value="1"/>
</dbReference>
<evidence type="ECO:0000256" key="6">
    <source>
        <dbReference type="ARBA" id="ARBA00022839"/>
    </source>
</evidence>
<dbReference type="GO" id="GO:0006310">
    <property type="term" value="P:DNA recombination"/>
    <property type="evidence" value="ECO:0007669"/>
    <property type="project" value="UniProtKB-KW"/>
</dbReference>
<dbReference type="GO" id="GO:0006260">
    <property type="term" value="P:DNA replication"/>
    <property type="evidence" value="ECO:0007669"/>
    <property type="project" value="UniProtKB-KW"/>
</dbReference>
<evidence type="ECO:0000256" key="5">
    <source>
        <dbReference type="ARBA" id="ARBA00022801"/>
    </source>
</evidence>
<dbReference type="NCBIfam" id="TIGR00619">
    <property type="entry name" value="sbcd"/>
    <property type="match status" value="1"/>
</dbReference>